<evidence type="ECO:0008006" key="4">
    <source>
        <dbReference type="Google" id="ProtNLM"/>
    </source>
</evidence>
<dbReference type="Pfam" id="PF01917">
    <property type="entry name" value="Flagellin_arch-type"/>
    <property type="match status" value="1"/>
</dbReference>
<keyword evidence="3" id="KW-1185">Reference proteome</keyword>
<dbReference type="InterPro" id="IPR002774">
    <property type="entry name" value="Flagellin_arc-type"/>
</dbReference>
<keyword evidence="1" id="KW-0472">Membrane</keyword>
<dbReference type="STRING" id="351160.LRC507"/>
<keyword evidence="1" id="KW-1133">Transmembrane helix</keyword>
<organism evidence="2 3">
    <name type="scientific">Methanocella arvoryzae (strain DSM 22066 / NBRC 105507 / MRE50)</name>
    <dbReference type="NCBI Taxonomy" id="351160"/>
    <lineage>
        <taxon>Archaea</taxon>
        <taxon>Methanobacteriati</taxon>
        <taxon>Methanobacteriota</taxon>
        <taxon>Stenosarchaea group</taxon>
        <taxon>Methanomicrobia</taxon>
        <taxon>Methanocellales</taxon>
        <taxon>Methanocellaceae</taxon>
        <taxon>Methanocella</taxon>
    </lineage>
</organism>
<dbReference type="EMBL" id="AM114193">
    <property type="protein sequence ID" value="CAJ35451.1"/>
    <property type="molecule type" value="Genomic_DNA"/>
</dbReference>
<sequence>MAHEVIGTAIMVIATVIITTALLGAIFPSILGSSDNIRSTGGEAGDRAATSIAFINYEVASSSEFRFDVLNNGRAEIPEESFQTMTVYLAEENAPLMLVSGQVSETERYWDYTLTGADTNWGYGETLIIRVFDPAASFSGGNYRIRLQLANGGMSEQTFTV</sequence>
<accession>Q0W842</accession>
<gene>
    <name evidence="2" type="ORF">LRC507</name>
</gene>
<reference evidence="2 3" key="1">
    <citation type="journal article" date="2006" name="Science">
        <title>Genome of rice cluster I archaea -- the key methane producers in the rice rhizosphere.</title>
        <authorList>
            <person name="Erkel C."/>
            <person name="Kube M."/>
            <person name="Reinhardt R."/>
            <person name="Liesack W."/>
        </authorList>
    </citation>
    <scope>NUCLEOTIDE SEQUENCE [LARGE SCALE GENOMIC DNA]</scope>
    <source>
        <strain evidence="3">DSM 22066 / NBRC 105507 / MRE50</strain>
    </source>
</reference>
<evidence type="ECO:0000313" key="3">
    <source>
        <dbReference type="Proteomes" id="UP000000663"/>
    </source>
</evidence>
<dbReference type="GeneID" id="5144951"/>
<dbReference type="GO" id="GO:0005198">
    <property type="term" value="F:structural molecule activity"/>
    <property type="evidence" value="ECO:0007669"/>
    <property type="project" value="InterPro"/>
</dbReference>
<dbReference type="RefSeq" id="WP_012037042.1">
    <property type="nucleotide sequence ID" value="NC_009464.1"/>
</dbReference>
<protein>
    <recommendedName>
        <fullName evidence="4">Archaeal Type IV pilin N-terminal domain-containing protein</fullName>
    </recommendedName>
</protein>
<feature type="transmembrane region" description="Helical" evidence="1">
    <location>
        <begin position="6"/>
        <end position="31"/>
    </location>
</feature>
<dbReference type="AlphaFoldDB" id="Q0W842"/>
<dbReference type="KEGG" id="rci:LRC507"/>
<proteinExistence type="predicted"/>
<keyword evidence="1" id="KW-0812">Transmembrane</keyword>
<name>Q0W842_METAR</name>
<dbReference type="GO" id="GO:0097588">
    <property type="term" value="P:archaeal or bacterial-type flagellum-dependent cell motility"/>
    <property type="evidence" value="ECO:0007669"/>
    <property type="project" value="InterPro"/>
</dbReference>
<evidence type="ECO:0000313" key="2">
    <source>
        <dbReference type="EMBL" id="CAJ35451.1"/>
    </source>
</evidence>
<dbReference type="Proteomes" id="UP000000663">
    <property type="component" value="Chromosome"/>
</dbReference>
<dbReference type="eggNOG" id="arCOG01822">
    <property type="taxonomic scope" value="Archaea"/>
</dbReference>
<evidence type="ECO:0000256" key="1">
    <source>
        <dbReference type="SAM" id="Phobius"/>
    </source>
</evidence>